<dbReference type="GeneTree" id="ENSGT00940000156684"/>
<dbReference type="GO" id="GO:0007411">
    <property type="term" value="P:axon guidance"/>
    <property type="evidence" value="ECO:0007669"/>
    <property type="project" value="TreeGrafter"/>
</dbReference>
<keyword evidence="2" id="KW-0677">Repeat</keyword>
<dbReference type="FunFam" id="2.60.40.10:FF:000189">
    <property type="entry name" value="Neogenin isoform 3"/>
    <property type="match status" value="1"/>
</dbReference>
<dbReference type="InterPro" id="IPR003599">
    <property type="entry name" value="Ig_sub"/>
</dbReference>
<dbReference type="PANTHER" id="PTHR10075:SF103">
    <property type="entry name" value="ROUNDABOUT HOMOLOG 4"/>
    <property type="match status" value="1"/>
</dbReference>
<dbReference type="GO" id="GO:0030424">
    <property type="term" value="C:axon"/>
    <property type="evidence" value="ECO:0007669"/>
    <property type="project" value="TreeGrafter"/>
</dbReference>
<dbReference type="InterPro" id="IPR013783">
    <property type="entry name" value="Ig-like_fold"/>
</dbReference>
<evidence type="ECO:0000256" key="4">
    <source>
        <dbReference type="ARBA" id="ARBA00023319"/>
    </source>
</evidence>
<dbReference type="SMART" id="SM00409">
    <property type="entry name" value="IG"/>
    <property type="match status" value="1"/>
</dbReference>
<dbReference type="PANTHER" id="PTHR10075">
    <property type="entry name" value="BASIGIN RELATED"/>
    <property type="match status" value="1"/>
</dbReference>
<evidence type="ECO:0000256" key="5">
    <source>
        <dbReference type="SAM" id="SignalP"/>
    </source>
</evidence>
<comment type="similarity">
    <text evidence="1">Belongs to the immunoglobulin superfamily. DCC family.</text>
</comment>
<evidence type="ECO:0000256" key="2">
    <source>
        <dbReference type="ARBA" id="ARBA00022737"/>
    </source>
</evidence>
<dbReference type="SUPFAM" id="SSF48726">
    <property type="entry name" value="Immunoglobulin"/>
    <property type="match status" value="2"/>
</dbReference>
<evidence type="ECO:0000256" key="1">
    <source>
        <dbReference type="ARBA" id="ARBA00009588"/>
    </source>
</evidence>
<name>A0A3B3TBB7_9TELE</name>
<dbReference type="PROSITE" id="PS50835">
    <property type="entry name" value="IG_LIKE"/>
    <property type="match status" value="1"/>
</dbReference>
<dbReference type="STRING" id="1676925.ENSPKIP00000040567"/>
<accession>A0A3B3TBB7</accession>
<dbReference type="Proteomes" id="UP000261540">
    <property type="component" value="Unplaced"/>
</dbReference>
<reference evidence="7" key="1">
    <citation type="submission" date="2025-08" db="UniProtKB">
        <authorList>
            <consortium name="Ensembl"/>
        </authorList>
    </citation>
    <scope>IDENTIFICATION</scope>
</reference>
<feature type="chain" id="PRO_5017356653" evidence="5">
    <location>
        <begin position="25"/>
        <end position="186"/>
    </location>
</feature>
<dbReference type="Pfam" id="PF13895">
    <property type="entry name" value="Ig_2"/>
    <property type="match status" value="1"/>
</dbReference>
<evidence type="ECO:0000313" key="7">
    <source>
        <dbReference type="Ensembl" id="ENSPKIP00000040567.1"/>
    </source>
</evidence>
<dbReference type="Gene3D" id="2.60.40.10">
    <property type="entry name" value="Immunoglobulins"/>
    <property type="match status" value="2"/>
</dbReference>
<sequence>MAERGARLLLSLSCLTFLYSTTLTKHADKGPSPRLFMPFWFSVEPVDTLAVRGGPVLLNCSVHSDLPARVDWKKDGTFLNLAADERRQLLADGSLLVASVVHSKHNKPDEGVYQCVASIESLGSIASRTARLSVAETAAERKVVFLRQPQSVTRSVGDGVLLACVAVGYPTPYVRWMLGERPIANG</sequence>
<reference evidence="7" key="2">
    <citation type="submission" date="2025-09" db="UniProtKB">
        <authorList>
            <consortium name="Ensembl"/>
        </authorList>
    </citation>
    <scope>IDENTIFICATION</scope>
</reference>
<dbReference type="InterPro" id="IPR007110">
    <property type="entry name" value="Ig-like_dom"/>
</dbReference>
<dbReference type="GO" id="GO:0007156">
    <property type="term" value="P:homophilic cell adhesion via plasma membrane adhesion molecules"/>
    <property type="evidence" value="ECO:0007669"/>
    <property type="project" value="TreeGrafter"/>
</dbReference>
<dbReference type="CDD" id="cd05722">
    <property type="entry name" value="IgI_1_Neogenin_like"/>
    <property type="match status" value="1"/>
</dbReference>
<evidence type="ECO:0000259" key="6">
    <source>
        <dbReference type="PROSITE" id="PS50835"/>
    </source>
</evidence>
<keyword evidence="4" id="KW-0393">Immunoglobulin domain</keyword>
<dbReference type="Ensembl" id="ENSPKIT00000021588.1">
    <property type="protein sequence ID" value="ENSPKIP00000040567.1"/>
    <property type="gene ID" value="ENSPKIG00000017485.1"/>
</dbReference>
<dbReference type="InterPro" id="IPR036179">
    <property type="entry name" value="Ig-like_dom_sf"/>
</dbReference>
<dbReference type="AlphaFoldDB" id="A0A3B3TBB7"/>
<keyword evidence="3" id="KW-1015">Disulfide bond</keyword>
<dbReference type="GO" id="GO:0098632">
    <property type="term" value="F:cell-cell adhesion mediator activity"/>
    <property type="evidence" value="ECO:0007669"/>
    <property type="project" value="TreeGrafter"/>
</dbReference>
<protein>
    <submittedName>
        <fullName evidence="7">Neogenin 1b</fullName>
    </submittedName>
</protein>
<dbReference type="GO" id="GO:0005886">
    <property type="term" value="C:plasma membrane"/>
    <property type="evidence" value="ECO:0007669"/>
    <property type="project" value="TreeGrafter"/>
</dbReference>
<evidence type="ECO:0000256" key="3">
    <source>
        <dbReference type="ARBA" id="ARBA00023157"/>
    </source>
</evidence>
<feature type="domain" description="Ig-like" evidence="6">
    <location>
        <begin position="33"/>
        <end position="133"/>
    </location>
</feature>
<keyword evidence="8" id="KW-1185">Reference proteome</keyword>
<evidence type="ECO:0000313" key="8">
    <source>
        <dbReference type="Proteomes" id="UP000261540"/>
    </source>
</evidence>
<dbReference type="GO" id="GO:0070593">
    <property type="term" value="P:dendrite self-avoidance"/>
    <property type="evidence" value="ECO:0007669"/>
    <property type="project" value="TreeGrafter"/>
</dbReference>
<feature type="signal peptide" evidence="5">
    <location>
        <begin position="1"/>
        <end position="24"/>
    </location>
</feature>
<proteinExistence type="inferred from homology"/>
<organism evidence="7 8">
    <name type="scientific">Paramormyrops kingsleyae</name>
    <dbReference type="NCBI Taxonomy" id="1676925"/>
    <lineage>
        <taxon>Eukaryota</taxon>
        <taxon>Metazoa</taxon>
        <taxon>Chordata</taxon>
        <taxon>Craniata</taxon>
        <taxon>Vertebrata</taxon>
        <taxon>Euteleostomi</taxon>
        <taxon>Actinopterygii</taxon>
        <taxon>Neopterygii</taxon>
        <taxon>Teleostei</taxon>
        <taxon>Osteoglossocephala</taxon>
        <taxon>Osteoglossomorpha</taxon>
        <taxon>Osteoglossiformes</taxon>
        <taxon>Mormyridae</taxon>
        <taxon>Paramormyrops</taxon>
    </lineage>
</organism>
<keyword evidence="5" id="KW-0732">Signal</keyword>